<dbReference type="PANTHER" id="PTHR30349">
    <property type="entry name" value="PHAGE INTEGRASE-RELATED"/>
    <property type="match status" value="1"/>
</dbReference>
<dbReference type="Pfam" id="PF20172">
    <property type="entry name" value="DUF6538"/>
    <property type="match status" value="1"/>
</dbReference>
<dbReference type="Proteomes" id="UP000613160">
    <property type="component" value="Unassembled WGS sequence"/>
</dbReference>
<dbReference type="InterPro" id="IPR050090">
    <property type="entry name" value="Tyrosine_recombinase_XerCD"/>
</dbReference>
<reference evidence="7" key="2">
    <citation type="submission" date="2020-09" db="EMBL/GenBank/DDBJ databases">
        <authorList>
            <person name="Sun Q."/>
            <person name="Zhou Y."/>
        </authorList>
    </citation>
    <scope>NUCLEOTIDE SEQUENCE</scope>
    <source>
        <strain evidence="7">CGMCC 1.15493</strain>
    </source>
</reference>
<organism evidence="7 8">
    <name type="scientific">Aureimonas glaciei</name>
    <dbReference type="NCBI Taxonomy" id="1776957"/>
    <lineage>
        <taxon>Bacteria</taxon>
        <taxon>Pseudomonadati</taxon>
        <taxon>Pseudomonadota</taxon>
        <taxon>Alphaproteobacteria</taxon>
        <taxon>Hyphomicrobiales</taxon>
        <taxon>Aurantimonadaceae</taxon>
        <taxon>Aureimonas</taxon>
    </lineage>
</organism>
<dbReference type="InterPro" id="IPR011010">
    <property type="entry name" value="DNA_brk_join_enz"/>
</dbReference>
<dbReference type="InterPro" id="IPR013762">
    <property type="entry name" value="Integrase-like_cat_sf"/>
</dbReference>
<feature type="compositionally biased region" description="Low complexity" evidence="5">
    <location>
        <begin position="221"/>
        <end position="236"/>
    </location>
</feature>
<keyword evidence="4" id="KW-0233">DNA recombination</keyword>
<dbReference type="Gene3D" id="1.10.443.10">
    <property type="entry name" value="Intergrase catalytic core"/>
    <property type="match status" value="1"/>
</dbReference>
<evidence type="ECO:0000256" key="5">
    <source>
        <dbReference type="SAM" id="MobiDB-lite"/>
    </source>
</evidence>
<keyword evidence="3" id="KW-0238">DNA-binding</keyword>
<evidence type="ECO:0000256" key="4">
    <source>
        <dbReference type="ARBA" id="ARBA00023172"/>
    </source>
</evidence>
<gene>
    <name evidence="7" type="ORF">GCM10011335_48250</name>
</gene>
<feature type="region of interest" description="Disordered" evidence="5">
    <location>
        <begin position="207"/>
        <end position="236"/>
    </location>
</feature>
<dbReference type="PANTHER" id="PTHR30349:SF41">
    <property type="entry name" value="INTEGRASE_RECOMBINASE PROTEIN MJ0367-RELATED"/>
    <property type="match status" value="1"/>
</dbReference>
<dbReference type="PROSITE" id="PS51898">
    <property type="entry name" value="TYR_RECOMBINASE"/>
    <property type="match status" value="1"/>
</dbReference>
<keyword evidence="2" id="KW-0229">DNA integration</keyword>
<keyword evidence="8" id="KW-1185">Reference proteome</keyword>
<comment type="similarity">
    <text evidence="1">Belongs to the 'phage' integrase family.</text>
</comment>
<sequence>MHNMDDDSMPLPNHVTCRDGVYQYVRRVPDDVADSFAKSRIQLSLKTRLPSEARLRATKLDEDLERQFADARRGKGISFEIIPTAGWTWNDWSKVVSWLKAHWLHEDRVARLGNIKGAHFSPDYRGRAAWLPDKRLREQLDLRELLSNTDVPGYAAERGAFLARGLSKISVLPPSADPYRTEFMAACLEAEIESLEVVFKREGGEQIDHPHPDTIKGPWATSRVVPTSRSPSPSPAATDVAAKAVVAAKAIEADGCTQTLGDCIDEWIKERIRLRKKVDSHLVNDMRTTIVWFTKFTKVSVVTEVRRRHIIAFRDHLFDKGSYKAATINKKVGYLTTMMSLSAGKGWVESAIEGGIYIEIPSDEDKRDSYSPDELATLFASPTFTLGKRSAAVKAGGDLQFWLPLISCCHGLISSEILQLGPDTIVKHPDSDVWCFRVTNAGGRSIKAFSRERYVPIRAELIDIGLLAEAEKARRKGWSTIWEAMEQPGRTVSNVSTYFSAYWSAFALKQLGEAPVKKSLYSFRHSFKDELDRMKVSLEIKQALLGHSDIGTTGRYGTKSRPRHVDIAKLKNTIDSLEWNFLSDVKRPQIDGWGTWIPSQTKAKS</sequence>
<dbReference type="EMBL" id="BMJJ01000016">
    <property type="protein sequence ID" value="GGD39921.1"/>
    <property type="molecule type" value="Genomic_DNA"/>
</dbReference>
<comment type="caution">
    <text evidence="7">The sequence shown here is derived from an EMBL/GenBank/DDBJ whole genome shotgun (WGS) entry which is preliminary data.</text>
</comment>
<reference evidence="7" key="1">
    <citation type="journal article" date="2014" name="Int. J. Syst. Evol. Microbiol.">
        <title>Complete genome sequence of Corynebacterium casei LMG S-19264T (=DSM 44701T), isolated from a smear-ripened cheese.</title>
        <authorList>
            <consortium name="US DOE Joint Genome Institute (JGI-PGF)"/>
            <person name="Walter F."/>
            <person name="Albersmeier A."/>
            <person name="Kalinowski J."/>
            <person name="Ruckert C."/>
        </authorList>
    </citation>
    <scope>NUCLEOTIDE SEQUENCE</scope>
    <source>
        <strain evidence="7">CGMCC 1.15493</strain>
    </source>
</reference>
<dbReference type="GO" id="GO:0003677">
    <property type="term" value="F:DNA binding"/>
    <property type="evidence" value="ECO:0007669"/>
    <property type="project" value="UniProtKB-KW"/>
</dbReference>
<evidence type="ECO:0000256" key="1">
    <source>
        <dbReference type="ARBA" id="ARBA00008857"/>
    </source>
</evidence>
<evidence type="ECO:0000313" key="7">
    <source>
        <dbReference type="EMBL" id="GGD39921.1"/>
    </source>
</evidence>
<dbReference type="SUPFAM" id="SSF56349">
    <property type="entry name" value="DNA breaking-rejoining enzymes"/>
    <property type="match status" value="1"/>
</dbReference>
<dbReference type="GO" id="GO:0015074">
    <property type="term" value="P:DNA integration"/>
    <property type="evidence" value="ECO:0007669"/>
    <property type="project" value="UniProtKB-KW"/>
</dbReference>
<protein>
    <submittedName>
        <fullName evidence="7">Integrase</fullName>
    </submittedName>
</protein>
<feature type="domain" description="Tyr recombinase" evidence="6">
    <location>
        <begin position="365"/>
        <end position="575"/>
    </location>
</feature>
<evidence type="ECO:0000256" key="3">
    <source>
        <dbReference type="ARBA" id="ARBA00023125"/>
    </source>
</evidence>
<evidence type="ECO:0000256" key="2">
    <source>
        <dbReference type="ARBA" id="ARBA00022908"/>
    </source>
</evidence>
<accession>A0A916YCM1</accession>
<dbReference type="AlphaFoldDB" id="A0A916YCM1"/>
<evidence type="ECO:0000313" key="8">
    <source>
        <dbReference type="Proteomes" id="UP000613160"/>
    </source>
</evidence>
<proteinExistence type="inferred from homology"/>
<dbReference type="InterPro" id="IPR046668">
    <property type="entry name" value="DUF6538"/>
</dbReference>
<dbReference type="GO" id="GO:0006310">
    <property type="term" value="P:DNA recombination"/>
    <property type="evidence" value="ECO:0007669"/>
    <property type="project" value="UniProtKB-KW"/>
</dbReference>
<evidence type="ECO:0000259" key="6">
    <source>
        <dbReference type="PROSITE" id="PS51898"/>
    </source>
</evidence>
<name>A0A916YCM1_9HYPH</name>
<dbReference type="InterPro" id="IPR002104">
    <property type="entry name" value="Integrase_catalytic"/>
</dbReference>